<dbReference type="GO" id="GO:0016812">
    <property type="term" value="F:hydrolase activity, acting on carbon-nitrogen (but not peptide) bonds, in cyclic amides"/>
    <property type="evidence" value="ECO:0007669"/>
    <property type="project" value="TreeGrafter"/>
</dbReference>
<dbReference type="AlphaFoldDB" id="A0A480AUH2"/>
<dbReference type="SUPFAM" id="SSF51338">
    <property type="entry name" value="Composite domain of metallo-dependent hydrolases"/>
    <property type="match status" value="2"/>
</dbReference>
<dbReference type="FunFam" id="3.20.20.140:FF:000174">
    <property type="entry name" value="Dihydropyrimidinase-related protein 2"/>
    <property type="match status" value="1"/>
</dbReference>
<keyword evidence="4" id="KW-0378">Hydrolase</keyword>
<accession>A0A480AUH2</accession>
<dbReference type="InterPro" id="IPR011778">
    <property type="entry name" value="Hydantoinase/dihydroPyrase"/>
</dbReference>
<comment type="PTM">
    <text evidence="5">Carbamylation allows a single lysine to coordinate two divalent metal cations.</text>
</comment>
<dbReference type="EMBL" id="BJCL01000007">
    <property type="protein sequence ID" value="GCL63782.1"/>
    <property type="molecule type" value="Genomic_DNA"/>
</dbReference>
<evidence type="ECO:0000313" key="7">
    <source>
        <dbReference type="EMBL" id="GCL63782.1"/>
    </source>
</evidence>
<dbReference type="Gene3D" id="3.20.20.140">
    <property type="entry name" value="Metal-dependent hydrolases"/>
    <property type="match status" value="1"/>
</dbReference>
<dbReference type="InterPro" id="IPR050378">
    <property type="entry name" value="Metallo-dep_Hydrolases_sf"/>
</dbReference>
<proteinExistence type="inferred from homology"/>
<comment type="caution">
    <text evidence="7">The sequence shown here is derived from an EMBL/GenBank/DDBJ whole genome shotgun (WGS) entry which is preliminary data.</text>
</comment>
<dbReference type="SUPFAM" id="SSF51556">
    <property type="entry name" value="Metallo-dependent hydrolases"/>
    <property type="match status" value="1"/>
</dbReference>
<comment type="cofactor">
    <cofactor evidence="1">
        <name>Zn(2+)</name>
        <dbReference type="ChEBI" id="CHEBI:29105"/>
    </cofactor>
</comment>
<dbReference type="InterPro" id="IPR032466">
    <property type="entry name" value="Metal_Hydrolase"/>
</dbReference>
<dbReference type="PANTHER" id="PTHR11647">
    <property type="entry name" value="HYDRANTOINASE/DIHYDROPYRIMIDINASE FAMILY MEMBER"/>
    <property type="match status" value="1"/>
</dbReference>
<dbReference type="InterPro" id="IPR006680">
    <property type="entry name" value="Amidohydro-rel"/>
</dbReference>
<gene>
    <name evidence="7" type="ORF">AQPW35_28630</name>
</gene>
<evidence type="ECO:0000259" key="6">
    <source>
        <dbReference type="Pfam" id="PF01979"/>
    </source>
</evidence>
<dbReference type="GO" id="GO:0046872">
    <property type="term" value="F:metal ion binding"/>
    <property type="evidence" value="ECO:0007669"/>
    <property type="project" value="UniProtKB-KW"/>
</dbReference>
<feature type="modified residue" description="N6-carboxylysine" evidence="5">
    <location>
        <position position="154"/>
    </location>
</feature>
<comment type="similarity">
    <text evidence="2">Belongs to the metallo-dependent hydrolases superfamily. Hydantoinase/dihydropyrimidinase family.</text>
</comment>
<dbReference type="CDD" id="cd01314">
    <property type="entry name" value="D-HYD"/>
    <property type="match status" value="1"/>
</dbReference>
<evidence type="ECO:0000256" key="5">
    <source>
        <dbReference type="PIRSR" id="PIRSR611778-50"/>
    </source>
</evidence>
<dbReference type="Proteomes" id="UP000301751">
    <property type="component" value="Unassembled WGS sequence"/>
</dbReference>
<dbReference type="NCBIfam" id="TIGR02033">
    <property type="entry name" value="D-hydantoinase"/>
    <property type="match status" value="1"/>
</dbReference>
<dbReference type="NCBIfam" id="NF009941">
    <property type="entry name" value="PRK13404.1"/>
    <property type="match status" value="1"/>
</dbReference>
<reference evidence="8" key="1">
    <citation type="submission" date="2019-03" db="EMBL/GenBank/DDBJ databases">
        <title>Aquabacterium pictum sp.nov., the first bacteriochlorophyll a-containing freshwater bacterium in the genus Aquabacterium of the class Betaproteobacteria.</title>
        <authorList>
            <person name="Hirose S."/>
            <person name="Tank M."/>
            <person name="Hara E."/>
            <person name="Tamaki H."/>
            <person name="Takaichi S."/>
            <person name="Haruta S."/>
            <person name="Hanada S."/>
        </authorList>
    </citation>
    <scope>NUCLEOTIDE SEQUENCE [LARGE SCALE GENOMIC DNA]</scope>
    <source>
        <strain evidence="8">W35</strain>
    </source>
</reference>
<evidence type="ECO:0000256" key="2">
    <source>
        <dbReference type="ARBA" id="ARBA00008829"/>
    </source>
</evidence>
<protein>
    <submittedName>
        <fullName evidence="7">Dihydropyrimidinase</fullName>
    </submittedName>
</protein>
<keyword evidence="8" id="KW-1185">Reference proteome</keyword>
<dbReference type="Gene3D" id="2.30.40.10">
    <property type="entry name" value="Urease, subunit C, domain 1"/>
    <property type="match status" value="1"/>
</dbReference>
<dbReference type="InterPro" id="IPR011059">
    <property type="entry name" value="Metal-dep_hydrolase_composite"/>
</dbReference>
<evidence type="ECO:0000256" key="3">
    <source>
        <dbReference type="ARBA" id="ARBA00022723"/>
    </source>
</evidence>
<name>A0A480AUH2_9BURK</name>
<organism evidence="7 8">
    <name type="scientific">Pseudaquabacterium pictum</name>
    <dbReference type="NCBI Taxonomy" id="2315236"/>
    <lineage>
        <taxon>Bacteria</taxon>
        <taxon>Pseudomonadati</taxon>
        <taxon>Pseudomonadota</taxon>
        <taxon>Betaproteobacteria</taxon>
        <taxon>Burkholderiales</taxon>
        <taxon>Sphaerotilaceae</taxon>
        <taxon>Pseudaquabacterium</taxon>
    </lineage>
</organism>
<dbReference type="PANTHER" id="PTHR11647:SF1">
    <property type="entry name" value="COLLAPSIN RESPONSE MEDIATOR PROTEIN"/>
    <property type="match status" value="1"/>
</dbReference>
<feature type="domain" description="Amidohydrolase-related" evidence="6">
    <location>
        <begin position="52"/>
        <end position="444"/>
    </location>
</feature>
<dbReference type="Pfam" id="PF01979">
    <property type="entry name" value="Amidohydro_1"/>
    <property type="match status" value="1"/>
</dbReference>
<keyword evidence="3" id="KW-0479">Metal-binding</keyword>
<dbReference type="OrthoDB" id="5687299at2"/>
<dbReference type="RefSeq" id="WP_137733527.1">
    <property type="nucleotide sequence ID" value="NZ_BJCL01000007.1"/>
</dbReference>
<evidence type="ECO:0000256" key="1">
    <source>
        <dbReference type="ARBA" id="ARBA00001947"/>
    </source>
</evidence>
<evidence type="ECO:0000256" key="4">
    <source>
        <dbReference type="ARBA" id="ARBA00022801"/>
    </source>
</evidence>
<dbReference type="GO" id="GO:0005829">
    <property type="term" value="C:cytosol"/>
    <property type="evidence" value="ECO:0007669"/>
    <property type="project" value="TreeGrafter"/>
</dbReference>
<sequence length="485" mass="52606">MSFDLIVRRAHVATAGDVFDADIGITGGRIVALAQSLVAGPATREIDAAGRFVTPGGIDAHCHVDQPMLPPVRMADDFETGTRSAACGGTTTIIPFAAQAKGGSLRAAVTDYHQRAAGKASVDYAFHLIVADPTPQVLQHELPELIAEGCTSFKMYMTYDDLKLADGQILQVLELARREQAMAMIHAENSDAIAFLTERLLAAGKTAPGYHGLSRPAPVEREATHRAITLSELLDVPILIVHVSGGEAIEQIRWARGKGLNIHAETCPQYLFLTQDDLATTGFGGARCVCSPPPRDKANQQVVWDALADGLFTVVSSDHAPFNYDDPNGKRLGGREPPFPYIPNGIPGLETRMPLLFSEGVLTGRLSVQQFVALTATNAAHLYGLYPRKGTLAVGSDADLVIWDTGQPHVIRNEHLHHNVDYTPYEGRELQAWPALTLLRGQVVWDGQHFTGTPGQGQFLRCDRPALARPRTRSGGWRQWLELDA</sequence>
<evidence type="ECO:0000313" key="8">
    <source>
        <dbReference type="Proteomes" id="UP000301751"/>
    </source>
</evidence>